<dbReference type="InterPro" id="IPR023545">
    <property type="entry name" value="rRNA_ssu_MeTfrase_F"/>
</dbReference>
<dbReference type="Pfam" id="PF13636">
    <property type="entry name" value="Methyltranf_PUA"/>
    <property type="match status" value="1"/>
</dbReference>
<dbReference type="PANTHER" id="PTHR22807:SF30">
    <property type="entry name" value="28S RRNA (CYTOSINE(4447)-C(5))-METHYLTRANSFERASE-RELATED"/>
    <property type="match status" value="1"/>
</dbReference>
<evidence type="ECO:0000256" key="2">
    <source>
        <dbReference type="ARBA" id="ARBA00022490"/>
    </source>
</evidence>
<feature type="active site" description="Nucleophile" evidence="8 9">
    <location>
        <position position="242"/>
    </location>
</feature>
<accession>A0ABP9RWJ8</accession>
<keyword evidence="5 8" id="KW-0808">Transferase</keyword>
<comment type="function">
    <text evidence="8">Specifically methylates the cytosine at position 1407 (m5C1407) of 16S rRNA.</text>
</comment>
<dbReference type="RefSeq" id="WP_345315596.1">
    <property type="nucleotide sequence ID" value="NZ_BAABLF010000005.1"/>
</dbReference>
<dbReference type="InterPro" id="IPR023267">
    <property type="entry name" value="RCMT"/>
</dbReference>
<reference evidence="12" key="1">
    <citation type="journal article" date="2019" name="Int. J. Syst. Evol. Microbiol.">
        <title>The Global Catalogue of Microorganisms (GCM) 10K type strain sequencing project: providing services to taxonomists for standard genome sequencing and annotation.</title>
        <authorList>
            <consortium name="The Broad Institute Genomics Platform"/>
            <consortium name="The Broad Institute Genome Sequencing Center for Infectious Disease"/>
            <person name="Wu L."/>
            <person name="Ma J."/>
        </authorList>
    </citation>
    <scope>NUCLEOTIDE SEQUENCE [LARGE SCALE GENOMIC DNA]</scope>
    <source>
        <strain evidence="12">JCM 18720</strain>
    </source>
</reference>
<keyword evidence="2 8" id="KW-0963">Cytoplasm</keyword>
<dbReference type="InterPro" id="IPR031341">
    <property type="entry name" value="Methyltr_RsmF_N"/>
</dbReference>
<dbReference type="InterPro" id="IPR048457">
    <property type="entry name" value="YebU_pre-PUA_dom"/>
</dbReference>
<evidence type="ECO:0000256" key="3">
    <source>
        <dbReference type="ARBA" id="ARBA00022552"/>
    </source>
</evidence>
<comment type="caution">
    <text evidence="11">The sequence shown here is derived from an EMBL/GenBank/DDBJ whole genome shotgun (WGS) entry which is preliminary data.</text>
</comment>
<dbReference type="NCBIfam" id="TIGR00446">
    <property type="entry name" value="nop2p"/>
    <property type="match status" value="1"/>
</dbReference>
<sequence length="470" mass="52247">MVKFPKAFLDSIAAILPPQLELDDFIAISQTPLRRSIRVNTLKIGVEEFVQRMEGKGWHLEPIPWCDEGFWLNWDKPGAQLGNTPEHLAGLFYIQEASSMMPPNALFALAGQPQTVLDVASAPGSKTSQMAARMNNQGVLIANEYSSSRLKSLHANLQRLGIRNVALTHFDGKVFGPTLPERFDAILLDAPCSGEGTVRKDPQAMANWSFDAIEQIAAVQKTLIESAFTALKPGGTLVYSTCTLLAEENQAVCHWLRERHPELVEFISLGALFPGAERALTEEGFLHIWPQIYDSEGFFVAAIRKRGSMQAQAKPPKLKSFPFTPAPTRTVAELRHYLETQLGLSLPDEGQVMARDQELWWFPQALNDFIGKIRMNRLGIKIAQVHKHGFKIQHEAIMALPLTPTKCVELTDEQATTYLMGRDLPMDTPAGKGEVIVRWTGQPLGLAKWVGSKLKNGLPRELVRDQIVSV</sequence>
<dbReference type="InterPro" id="IPR011023">
    <property type="entry name" value="Nop2p"/>
</dbReference>
<dbReference type="EMBL" id="BAABLF010000005">
    <property type="protein sequence ID" value="GAA5187835.1"/>
    <property type="molecule type" value="Genomic_DNA"/>
</dbReference>
<keyword evidence="6 8" id="KW-0949">S-adenosyl-L-methionine</keyword>
<evidence type="ECO:0000313" key="12">
    <source>
        <dbReference type="Proteomes" id="UP001501600"/>
    </source>
</evidence>
<dbReference type="HAMAP" id="MF_01579">
    <property type="entry name" value="16SrRNA_methyltr_F"/>
    <property type="match status" value="1"/>
</dbReference>
<dbReference type="InterPro" id="IPR018314">
    <property type="entry name" value="RsmB/NOL1/NOP2-like_CS"/>
</dbReference>
<dbReference type="PANTHER" id="PTHR22807">
    <property type="entry name" value="NOP2 YEAST -RELATED NOL1/NOP2/FMU SUN DOMAIN-CONTAINING"/>
    <property type="match status" value="1"/>
</dbReference>
<evidence type="ECO:0000256" key="6">
    <source>
        <dbReference type="ARBA" id="ARBA00022691"/>
    </source>
</evidence>
<proteinExistence type="inferred from homology"/>
<evidence type="ECO:0000256" key="5">
    <source>
        <dbReference type="ARBA" id="ARBA00022679"/>
    </source>
</evidence>
<dbReference type="Pfam" id="PF01189">
    <property type="entry name" value="Methyltr_RsmB-F"/>
    <property type="match status" value="1"/>
</dbReference>
<name>A0ABP9RWJ8_9GAMM</name>
<dbReference type="Pfam" id="PF21150">
    <property type="entry name" value="YebU_pre-PUA_dom"/>
    <property type="match status" value="1"/>
</dbReference>
<dbReference type="InterPro" id="IPR029063">
    <property type="entry name" value="SAM-dependent_MTases_sf"/>
</dbReference>
<comment type="catalytic activity">
    <reaction evidence="8">
        <text>cytidine(1407) in 16S rRNA + S-adenosyl-L-methionine = 5-methylcytidine(1407) in 16S rRNA + S-adenosyl-L-homocysteine + H(+)</text>
        <dbReference type="Rhea" id="RHEA:42756"/>
        <dbReference type="Rhea" id="RHEA-COMP:10223"/>
        <dbReference type="Rhea" id="RHEA-COMP:10224"/>
        <dbReference type="ChEBI" id="CHEBI:15378"/>
        <dbReference type="ChEBI" id="CHEBI:57856"/>
        <dbReference type="ChEBI" id="CHEBI:59789"/>
        <dbReference type="ChEBI" id="CHEBI:74483"/>
        <dbReference type="ChEBI" id="CHEBI:82748"/>
        <dbReference type="EC" id="2.1.1.178"/>
    </reaction>
</comment>
<dbReference type="Proteomes" id="UP001501600">
    <property type="component" value="Unassembled WGS sequence"/>
</dbReference>
<dbReference type="SUPFAM" id="SSF53335">
    <property type="entry name" value="S-adenosyl-L-methionine-dependent methyltransferases"/>
    <property type="match status" value="1"/>
</dbReference>
<evidence type="ECO:0000313" key="11">
    <source>
        <dbReference type="EMBL" id="GAA5187835.1"/>
    </source>
</evidence>
<gene>
    <name evidence="8 11" type="primary">rsmF</name>
    <name evidence="11" type="ORF">GCM10025772_06380</name>
</gene>
<evidence type="ECO:0000256" key="8">
    <source>
        <dbReference type="HAMAP-Rule" id="MF_01579"/>
    </source>
</evidence>
<keyword evidence="4 8" id="KW-0489">Methyltransferase</keyword>
<dbReference type="CDD" id="cd02440">
    <property type="entry name" value="AdoMet_MTases"/>
    <property type="match status" value="1"/>
</dbReference>
<dbReference type="Pfam" id="PF17125">
    <property type="entry name" value="Methyltr_RsmF_N"/>
    <property type="match status" value="1"/>
</dbReference>
<comment type="similarity">
    <text evidence="1 8 9">Belongs to the class I-like SAM-binding methyltransferase superfamily. RsmB/NOP family.</text>
</comment>
<dbReference type="EC" id="2.1.1.178" evidence="8"/>
<evidence type="ECO:0000256" key="9">
    <source>
        <dbReference type="PROSITE-ProRule" id="PRU01023"/>
    </source>
</evidence>
<dbReference type="PROSITE" id="PS01153">
    <property type="entry name" value="NOL1_NOP2_SUN"/>
    <property type="match status" value="1"/>
</dbReference>
<dbReference type="NCBIfam" id="NF008898">
    <property type="entry name" value="PRK11933.1"/>
    <property type="match status" value="1"/>
</dbReference>
<feature type="binding site" evidence="8 9">
    <location>
        <position position="144"/>
    </location>
    <ligand>
        <name>S-adenosyl-L-methionine</name>
        <dbReference type="ChEBI" id="CHEBI:59789"/>
    </ligand>
</feature>
<dbReference type="Gene3D" id="3.40.50.150">
    <property type="entry name" value="Vaccinia Virus protein VP39"/>
    <property type="match status" value="1"/>
</dbReference>
<dbReference type="InterPro" id="IPR001678">
    <property type="entry name" value="MeTrfase_RsmB-F_NOP2_dom"/>
</dbReference>
<feature type="domain" description="SAM-dependent MTase RsmB/NOP-type" evidence="10">
    <location>
        <begin position="25"/>
        <end position="306"/>
    </location>
</feature>
<evidence type="ECO:0000259" key="10">
    <source>
        <dbReference type="PROSITE" id="PS51686"/>
    </source>
</evidence>
<feature type="binding site" evidence="8 9">
    <location>
        <position position="171"/>
    </location>
    <ligand>
        <name>S-adenosyl-L-methionine</name>
        <dbReference type="ChEBI" id="CHEBI:59789"/>
    </ligand>
</feature>
<keyword evidence="12" id="KW-1185">Reference proteome</keyword>
<protein>
    <recommendedName>
        <fullName evidence="8">Ribosomal RNA small subunit methyltransferase F</fullName>
        <ecNumber evidence="8">2.1.1.178</ecNumber>
    </recommendedName>
    <alternativeName>
        <fullName evidence="8">16S rRNA m5C1407 methyltransferase</fullName>
    </alternativeName>
    <alternativeName>
        <fullName evidence="8">rRNA (cytosine-C(5)-)-methyltransferase RsmF</fullName>
    </alternativeName>
</protein>
<dbReference type="PROSITE" id="PS51686">
    <property type="entry name" value="SAM_MT_RSMB_NOP"/>
    <property type="match status" value="1"/>
</dbReference>
<dbReference type="Gene3D" id="3.10.450.720">
    <property type="match status" value="1"/>
</dbReference>
<evidence type="ECO:0000256" key="4">
    <source>
        <dbReference type="ARBA" id="ARBA00022603"/>
    </source>
</evidence>
<dbReference type="InterPro" id="IPR049560">
    <property type="entry name" value="MeTrfase_RsmB-F_NOP2_cat"/>
</dbReference>
<feature type="binding site" evidence="8 9">
    <location>
        <position position="189"/>
    </location>
    <ligand>
        <name>S-adenosyl-L-methionine</name>
        <dbReference type="ChEBI" id="CHEBI:59789"/>
    </ligand>
</feature>
<dbReference type="InterPro" id="IPR027391">
    <property type="entry name" value="Nol1_Nop2_Fmu_2"/>
</dbReference>
<evidence type="ECO:0000256" key="7">
    <source>
        <dbReference type="ARBA" id="ARBA00022884"/>
    </source>
</evidence>
<evidence type="ECO:0000256" key="1">
    <source>
        <dbReference type="ARBA" id="ARBA00007494"/>
    </source>
</evidence>
<keyword evidence="3 8" id="KW-0698">rRNA processing</keyword>
<organism evidence="11 12">
    <name type="scientific">Ferrimonas gelatinilytica</name>
    <dbReference type="NCBI Taxonomy" id="1255257"/>
    <lineage>
        <taxon>Bacteria</taxon>
        <taxon>Pseudomonadati</taxon>
        <taxon>Pseudomonadota</taxon>
        <taxon>Gammaproteobacteria</taxon>
        <taxon>Alteromonadales</taxon>
        <taxon>Ferrimonadaceae</taxon>
        <taxon>Ferrimonas</taxon>
    </lineage>
</organism>
<comment type="subcellular location">
    <subcellularLocation>
        <location evidence="8">Cytoplasm</location>
    </subcellularLocation>
</comment>
<keyword evidence="7 8" id="KW-0694">RNA-binding</keyword>
<feature type="binding site" evidence="8 9">
    <location>
        <begin position="120"/>
        <end position="126"/>
    </location>
    <ligand>
        <name>S-adenosyl-L-methionine</name>
        <dbReference type="ChEBI" id="CHEBI:59789"/>
    </ligand>
</feature>
<dbReference type="PRINTS" id="PR02008">
    <property type="entry name" value="RCMTFAMILY"/>
</dbReference>